<dbReference type="Proteomes" id="UP000234335">
    <property type="component" value="Unassembled WGS sequence"/>
</dbReference>
<accession>A0A2I1M9G5</accession>
<evidence type="ECO:0000256" key="8">
    <source>
        <dbReference type="RuleBase" id="RU363064"/>
    </source>
</evidence>
<dbReference type="NCBIfam" id="TIGR00835">
    <property type="entry name" value="agcS"/>
    <property type="match status" value="1"/>
</dbReference>
<feature type="transmembrane region" description="Helical" evidence="8">
    <location>
        <begin position="171"/>
        <end position="193"/>
    </location>
</feature>
<feature type="transmembrane region" description="Helical" evidence="8">
    <location>
        <begin position="91"/>
        <end position="114"/>
    </location>
</feature>
<organism evidence="9 10">
    <name type="scientific">Anaerococcus octavius</name>
    <dbReference type="NCBI Taxonomy" id="54007"/>
    <lineage>
        <taxon>Bacteria</taxon>
        <taxon>Bacillati</taxon>
        <taxon>Bacillota</taxon>
        <taxon>Tissierellia</taxon>
        <taxon>Tissierellales</taxon>
        <taxon>Peptoniphilaceae</taxon>
        <taxon>Anaerococcus</taxon>
    </lineage>
</organism>
<proteinExistence type="inferred from homology"/>
<dbReference type="PANTHER" id="PTHR30330:SF1">
    <property type="entry name" value="AMINO-ACID CARRIER PROTEIN ALST"/>
    <property type="match status" value="1"/>
</dbReference>
<keyword evidence="4 8" id="KW-1003">Cell membrane</keyword>
<evidence type="ECO:0000313" key="10">
    <source>
        <dbReference type="Proteomes" id="UP000234335"/>
    </source>
</evidence>
<keyword evidence="10" id="KW-1185">Reference proteome</keyword>
<gene>
    <name evidence="9" type="ORF">CYJ34_02990</name>
</gene>
<dbReference type="PRINTS" id="PR00175">
    <property type="entry name" value="NAALASMPORT"/>
</dbReference>
<feature type="transmembrane region" description="Helical" evidence="8">
    <location>
        <begin position="341"/>
        <end position="365"/>
    </location>
</feature>
<feature type="transmembrane region" description="Helical" evidence="8">
    <location>
        <begin position="56"/>
        <end position="84"/>
    </location>
</feature>
<name>A0A2I1M9G5_9FIRM</name>
<protein>
    <submittedName>
        <fullName evidence="9">Sodium:alanine symporter family protein</fullName>
    </submittedName>
</protein>
<reference evidence="9 10" key="1">
    <citation type="submission" date="2017-12" db="EMBL/GenBank/DDBJ databases">
        <title>Phylogenetic diversity of female urinary microbiome.</title>
        <authorList>
            <person name="Thomas-White K."/>
            <person name="Wolfe A.J."/>
        </authorList>
    </citation>
    <scope>NUCLEOTIDE SEQUENCE [LARGE SCALE GENOMIC DNA]</scope>
    <source>
        <strain evidence="9 10">UMB0119</strain>
    </source>
</reference>
<evidence type="ECO:0000256" key="5">
    <source>
        <dbReference type="ARBA" id="ARBA00022692"/>
    </source>
</evidence>
<evidence type="ECO:0000256" key="4">
    <source>
        <dbReference type="ARBA" id="ARBA00022475"/>
    </source>
</evidence>
<evidence type="ECO:0000256" key="7">
    <source>
        <dbReference type="ARBA" id="ARBA00023136"/>
    </source>
</evidence>
<feature type="transmembrane region" description="Helical" evidence="8">
    <location>
        <begin position="140"/>
        <end position="159"/>
    </location>
</feature>
<keyword evidence="6 8" id="KW-1133">Transmembrane helix</keyword>
<evidence type="ECO:0000313" key="9">
    <source>
        <dbReference type="EMBL" id="PKZ16766.1"/>
    </source>
</evidence>
<dbReference type="PANTHER" id="PTHR30330">
    <property type="entry name" value="AGSS FAMILY TRANSPORTER, SODIUM-ALANINE"/>
    <property type="match status" value="1"/>
</dbReference>
<keyword evidence="7 8" id="KW-0472">Membrane</keyword>
<keyword evidence="3 8" id="KW-0813">Transport</keyword>
<evidence type="ECO:0000256" key="3">
    <source>
        <dbReference type="ARBA" id="ARBA00022448"/>
    </source>
</evidence>
<dbReference type="AlphaFoldDB" id="A0A2I1M9G5"/>
<dbReference type="PROSITE" id="PS00873">
    <property type="entry name" value="NA_ALANINE_SYMP"/>
    <property type="match status" value="1"/>
</dbReference>
<dbReference type="GO" id="GO:0005283">
    <property type="term" value="F:amino acid:sodium symporter activity"/>
    <property type="evidence" value="ECO:0007669"/>
    <property type="project" value="InterPro"/>
</dbReference>
<dbReference type="GO" id="GO:0005886">
    <property type="term" value="C:plasma membrane"/>
    <property type="evidence" value="ECO:0007669"/>
    <property type="project" value="UniProtKB-SubCell"/>
</dbReference>
<sequence>MKSIISVANWMWDNVIGYILLAVGLYYSLRLGFPQFKYAGNIKRVLKKNLKSGDNISGFAALATAVGGQVGTGSLVGVATAIVWGGPGAIFWMWITALLGMVITFAETVLGQVYRVKLDDGTYRGGPAYYVQYGLKSRGFAVFTAFFYVLGVGLCIAFMQSNSIGLAFSGVVNANPIWPGIVVTIAAAVITIGGVKRLTEFSSKVVPIMAGLYILAVLFIIITHIKNVPAMFGLIFRGAFKPEAIVGGLAGHTITEAFRHGVARGLFSNDAGNGIAGIMHAAADVKHPAEQGFLGMFGTFVTTIIICTLSAFAILLTGVAGNGHDGILLVQDAFQSQFGQVGRWLVFLSMALFGFTTLIADLFYGESNILLMFGKKYEIPLWIYRIFAFIMFLVATQMDLTIVWGFIDVFVGIVVFINVICLFLLFKDVRFVLRDYQKQLDDGIEEPVWHRDQEHKLY</sequence>
<dbReference type="Pfam" id="PF01235">
    <property type="entry name" value="Na_Ala_symp"/>
    <property type="match status" value="1"/>
</dbReference>
<keyword evidence="8" id="KW-0769">Symport</keyword>
<dbReference type="EMBL" id="PKGS01000002">
    <property type="protein sequence ID" value="PKZ16766.1"/>
    <property type="molecule type" value="Genomic_DNA"/>
</dbReference>
<evidence type="ECO:0000256" key="2">
    <source>
        <dbReference type="ARBA" id="ARBA00009261"/>
    </source>
</evidence>
<comment type="similarity">
    <text evidence="2 8">Belongs to the alanine or glycine:cation symporter (AGCS) (TC 2.A.25) family.</text>
</comment>
<feature type="transmembrane region" description="Helical" evidence="8">
    <location>
        <begin position="205"/>
        <end position="225"/>
    </location>
</feature>
<feature type="transmembrane region" description="Helical" evidence="8">
    <location>
        <begin position="12"/>
        <end position="29"/>
    </location>
</feature>
<comment type="subcellular location">
    <subcellularLocation>
        <location evidence="1 8">Cell membrane</location>
        <topology evidence="1 8">Multi-pass membrane protein</topology>
    </subcellularLocation>
</comment>
<feature type="transmembrane region" description="Helical" evidence="8">
    <location>
        <begin position="402"/>
        <end position="426"/>
    </location>
</feature>
<dbReference type="RefSeq" id="WP_101539865.1">
    <property type="nucleotide sequence ID" value="NZ_PKGS01000002.1"/>
</dbReference>
<dbReference type="InterPro" id="IPR001463">
    <property type="entry name" value="Na/Ala_symport"/>
</dbReference>
<evidence type="ECO:0000256" key="1">
    <source>
        <dbReference type="ARBA" id="ARBA00004651"/>
    </source>
</evidence>
<feature type="transmembrane region" description="Helical" evidence="8">
    <location>
        <begin position="377"/>
        <end position="396"/>
    </location>
</feature>
<comment type="caution">
    <text evidence="9">The sequence shown here is derived from an EMBL/GenBank/DDBJ whole genome shotgun (WGS) entry which is preliminary data.</text>
</comment>
<feature type="transmembrane region" description="Helical" evidence="8">
    <location>
        <begin position="293"/>
        <end position="321"/>
    </location>
</feature>
<keyword evidence="5 8" id="KW-0812">Transmembrane</keyword>
<dbReference type="Gene3D" id="1.20.1740.10">
    <property type="entry name" value="Amino acid/polyamine transporter I"/>
    <property type="match status" value="1"/>
</dbReference>
<evidence type="ECO:0000256" key="6">
    <source>
        <dbReference type="ARBA" id="ARBA00022989"/>
    </source>
</evidence>